<dbReference type="InterPro" id="IPR003578">
    <property type="entry name" value="Small_GTPase_Rho"/>
</dbReference>
<dbReference type="InterPro" id="IPR001806">
    <property type="entry name" value="Small_GTPase"/>
</dbReference>
<dbReference type="HOGENOM" id="CLU_993997_0_0_1"/>
<protein>
    <submittedName>
        <fullName evidence="4">Uncharacterized protein</fullName>
    </submittedName>
</protein>
<organism evidence="4 5">
    <name type="scientific">Cochliobolus sativus (strain ND90Pr / ATCC 201652)</name>
    <name type="common">Common root rot and spot blotch fungus</name>
    <name type="synonym">Bipolaris sorokiniana</name>
    <dbReference type="NCBI Taxonomy" id="665912"/>
    <lineage>
        <taxon>Eukaryota</taxon>
        <taxon>Fungi</taxon>
        <taxon>Dikarya</taxon>
        <taxon>Ascomycota</taxon>
        <taxon>Pezizomycotina</taxon>
        <taxon>Dothideomycetes</taxon>
        <taxon>Pleosporomycetidae</taxon>
        <taxon>Pleosporales</taxon>
        <taxon>Pleosporineae</taxon>
        <taxon>Pleosporaceae</taxon>
        <taxon>Bipolaris</taxon>
    </lineage>
</organism>
<dbReference type="STRING" id="665912.M2SBY3"/>
<dbReference type="GO" id="GO:0007264">
    <property type="term" value="P:small GTPase-mediated signal transduction"/>
    <property type="evidence" value="ECO:0007669"/>
    <property type="project" value="InterPro"/>
</dbReference>
<reference evidence="4 5" key="1">
    <citation type="journal article" date="2012" name="PLoS Pathog.">
        <title>Diverse lifestyles and strategies of plant pathogenesis encoded in the genomes of eighteen Dothideomycetes fungi.</title>
        <authorList>
            <person name="Ohm R.A."/>
            <person name="Feau N."/>
            <person name="Henrissat B."/>
            <person name="Schoch C.L."/>
            <person name="Horwitz B.A."/>
            <person name="Barry K.W."/>
            <person name="Condon B.J."/>
            <person name="Copeland A.C."/>
            <person name="Dhillon B."/>
            <person name="Glaser F."/>
            <person name="Hesse C.N."/>
            <person name="Kosti I."/>
            <person name="LaButti K."/>
            <person name="Lindquist E.A."/>
            <person name="Lucas S."/>
            <person name="Salamov A.A."/>
            <person name="Bradshaw R.E."/>
            <person name="Ciuffetti L."/>
            <person name="Hamelin R.C."/>
            <person name="Kema G.H.J."/>
            <person name="Lawrence C."/>
            <person name="Scott J.A."/>
            <person name="Spatafora J.W."/>
            <person name="Turgeon B.G."/>
            <person name="de Wit P.J.G.M."/>
            <person name="Zhong S."/>
            <person name="Goodwin S.B."/>
            <person name="Grigoriev I.V."/>
        </authorList>
    </citation>
    <scope>NUCLEOTIDE SEQUENCE [LARGE SCALE GENOMIC DNA]</scope>
    <source>
        <strain evidence="5">ND90Pr / ATCC 201652</strain>
    </source>
</reference>
<evidence type="ECO:0000313" key="4">
    <source>
        <dbReference type="EMBL" id="EMD64818.1"/>
    </source>
</evidence>
<keyword evidence="5" id="KW-1185">Reference proteome</keyword>
<dbReference type="SUPFAM" id="SSF52540">
    <property type="entry name" value="P-loop containing nucleoside triphosphate hydrolases"/>
    <property type="match status" value="1"/>
</dbReference>
<dbReference type="eggNOG" id="KOG0393">
    <property type="taxonomic scope" value="Eukaryota"/>
</dbReference>
<evidence type="ECO:0000256" key="3">
    <source>
        <dbReference type="SAM" id="MobiDB-lite"/>
    </source>
</evidence>
<gene>
    <name evidence="4" type="ORF">COCSADRAFT_115899</name>
</gene>
<dbReference type="EMBL" id="KB445642">
    <property type="protein sequence ID" value="EMD64818.1"/>
    <property type="molecule type" value="Genomic_DNA"/>
</dbReference>
<dbReference type="GO" id="GO:0005525">
    <property type="term" value="F:GTP binding"/>
    <property type="evidence" value="ECO:0007669"/>
    <property type="project" value="UniProtKB-KW"/>
</dbReference>
<dbReference type="Gene3D" id="3.40.50.300">
    <property type="entry name" value="P-loop containing nucleotide triphosphate hydrolases"/>
    <property type="match status" value="1"/>
</dbReference>
<dbReference type="KEGG" id="bsc:COCSADRAFT_115899"/>
<accession>M2SBY3</accession>
<dbReference type="InterPro" id="IPR027417">
    <property type="entry name" value="P-loop_NTPase"/>
</dbReference>
<dbReference type="GO" id="GO:0003924">
    <property type="term" value="F:GTPase activity"/>
    <property type="evidence" value="ECO:0007669"/>
    <property type="project" value="InterPro"/>
</dbReference>
<dbReference type="PANTHER" id="PTHR24072">
    <property type="entry name" value="RHO FAMILY GTPASE"/>
    <property type="match status" value="1"/>
</dbReference>
<proteinExistence type="predicted"/>
<dbReference type="GeneID" id="19130303"/>
<feature type="region of interest" description="Disordered" evidence="3">
    <location>
        <begin position="1"/>
        <end position="25"/>
    </location>
</feature>
<keyword evidence="1" id="KW-0547">Nucleotide-binding</keyword>
<dbReference type="Pfam" id="PF00071">
    <property type="entry name" value="Ras"/>
    <property type="match status" value="1"/>
</dbReference>
<reference evidence="5" key="2">
    <citation type="journal article" date="2013" name="PLoS Genet.">
        <title>Comparative genome structure, secondary metabolite, and effector coding capacity across Cochliobolus pathogens.</title>
        <authorList>
            <person name="Condon B.J."/>
            <person name="Leng Y."/>
            <person name="Wu D."/>
            <person name="Bushley K.E."/>
            <person name="Ohm R.A."/>
            <person name="Otillar R."/>
            <person name="Martin J."/>
            <person name="Schackwitz W."/>
            <person name="Grimwood J."/>
            <person name="MohdZainudin N."/>
            <person name="Xue C."/>
            <person name="Wang R."/>
            <person name="Manning V.A."/>
            <person name="Dhillon B."/>
            <person name="Tu Z.J."/>
            <person name="Steffenson B.J."/>
            <person name="Salamov A."/>
            <person name="Sun H."/>
            <person name="Lowry S."/>
            <person name="LaButti K."/>
            <person name="Han J."/>
            <person name="Copeland A."/>
            <person name="Lindquist E."/>
            <person name="Barry K."/>
            <person name="Schmutz J."/>
            <person name="Baker S.E."/>
            <person name="Ciuffetti L.M."/>
            <person name="Grigoriev I.V."/>
            <person name="Zhong S."/>
            <person name="Turgeon B.G."/>
        </authorList>
    </citation>
    <scope>NUCLEOTIDE SEQUENCE [LARGE SCALE GENOMIC DNA]</scope>
    <source>
        <strain evidence="5">ND90Pr / ATCC 201652</strain>
    </source>
</reference>
<dbReference type="OrthoDB" id="3693778at2759"/>
<dbReference type="SMART" id="SM00174">
    <property type="entry name" value="RHO"/>
    <property type="match status" value="1"/>
</dbReference>
<name>M2SBY3_COCSN</name>
<dbReference type="Proteomes" id="UP000016934">
    <property type="component" value="Unassembled WGS sequence"/>
</dbReference>
<keyword evidence="2" id="KW-0342">GTP-binding</keyword>
<evidence type="ECO:0000256" key="1">
    <source>
        <dbReference type="ARBA" id="ARBA00022741"/>
    </source>
</evidence>
<dbReference type="AlphaFoldDB" id="M2SBY3"/>
<dbReference type="RefSeq" id="XP_007699378.1">
    <property type="nucleotide sequence ID" value="XM_007701188.1"/>
</dbReference>
<sequence length="280" mass="30992">MSPSFEGWDAYPHASTTPGGKIPPGYPDQTRCPTCHISFSDMSLDAAWLHEASCREGMYGAADLQRQDQEEQNWDRTSLIYGLPSSSAQPTPAGSIRRKILLLGDTQCAKKCLARSWTSGPNSIPFSAASPRVDIWKKNINIEGRQIDFDVWEIRPEAIYARLLPHSPSNTHMLLICVDINEPSEFKYTASGLNIEARRDLPSVPTILVGCSKYPSLVIPTSEHKKYKKLPHLETVSSNYGDSLAASIGALAYFDISKPDNQGPSDLFDFIGGYMLRHTT</sequence>
<evidence type="ECO:0000313" key="5">
    <source>
        <dbReference type="Proteomes" id="UP000016934"/>
    </source>
</evidence>
<evidence type="ECO:0000256" key="2">
    <source>
        <dbReference type="ARBA" id="ARBA00023134"/>
    </source>
</evidence>